<dbReference type="VEuPathDB" id="VectorBase:ASIC015467"/>
<reference evidence="1 3" key="1">
    <citation type="journal article" date="2014" name="BMC Genomics">
        <title>Genome sequence of Anopheles sinensis provides insight into genetics basis of mosquito competence for malaria parasites.</title>
        <authorList>
            <person name="Zhou D."/>
            <person name="Zhang D."/>
            <person name="Ding G."/>
            <person name="Shi L."/>
            <person name="Hou Q."/>
            <person name="Ye Y."/>
            <person name="Xu Y."/>
            <person name="Zhou H."/>
            <person name="Xiong C."/>
            <person name="Li S."/>
            <person name="Yu J."/>
            <person name="Hong S."/>
            <person name="Yu X."/>
            <person name="Zou P."/>
            <person name="Chen C."/>
            <person name="Chang X."/>
            <person name="Wang W."/>
            <person name="Lv Y."/>
            <person name="Sun Y."/>
            <person name="Ma L."/>
            <person name="Shen B."/>
            <person name="Zhu C."/>
        </authorList>
    </citation>
    <scope>NUCLEOTIDE SEQUENCE [LARGE SCALE GENOMIC DNA]</scope>
</reference>
<sequence length="65" mass="7177">MERSQVDRSNRTGSALFAARLKPTSGFSVRIKCTLPGSTINLISKKGFGMGGFRRARVRFVITFP</sequence>
<dbReference type="GO" id="GO:0005524">
    <property type="term" value="F:ATP binding"/>
    <property type="evidence" value="ECO:0007669"/>
    <property type="project" value="UniProtKB-KW"/>
</dbReference>
<gene>
    <name evidence="1" type="ORF">ZHAS_00015467</name>
</gene>
<dbReference type="EMBL" id="ATLV01022340">
    <property type="status" value="NOT_ANNOTATED_CDS"/>
    <property type="molecule type" value="Genomic_DNA"/>
</dbReference>
<evidence type="ECO:0000313" key="2">
    <source>
        <dbReference type="EnsemblMetazoa" id="ASIC015467-PA"/>
    </source>
</evidence>
<dbReference type="EnsemblMetazoa" id="ASIC015467-RA">
    <property type="protein sequence ID" value="ASIC015467-PA"/>
    <property type="gene ID" value="ASIC015467"/>
</dbReference>
<dbReference type="Proteomes" id="UP000030765">
    <property type="component" value="Unassembled WGS sequence"/>
</dbReference>
<dbReference type="EMBL" id="KE525331">
    <property type="protein sequence ID" value="KFB47511.1"/>
    <property type="molecule type" value="Genomic_DNA"/>
</dbReference>
<dbReference type="AlphaFoldDB" id="A0A084WBB7"/>
<evidence type="ECO:0000313" key="3">
    <source>
        <dbReference type="Proteomes" id="UP000030765"/>
    </source>
</evidence>
<keyword evidence="3" id="KW-1185">Reference proteome</keyword>
<name>A0A084WBB7_ANOSI</name>
<keyword evidence="1" id="KW-0547">Nucleotide-binding</keyword>
<protein>
    <submittedName>
        <fullName evidence="1 2">Multidrug ABC transporter ATP-binding protein</fullName>
    </submittedName>
</protein>
<evidence type="ECO:0000313" key="1">
    <source>
        <dbReference type="EMBL" id="KFB47511.1"/>
    </source>
</evidence>
<keyword evidence="1" id="KW-0067">ATP-binding</keyword>
<proteinExistence type="predicted"/>
<accession>A0A084WBB7</accession>
<organism evidence="1">
    <name type="scientific">Anopheles sinensis</name>
    <name type="common">Mosquito</name>
    <dbReference type="NCBI Taxonomy" id="74873"/>
    <lineage>
        <taxon>Eukaryota</taxon>
        <taxon>Metazoa</taxon>
        <taxon>Ecdysozoa</taxon>
        <taxon>Arthropoda</taxon>
        <taxon>Hexapoda</taxon>
        <taxon>Insecta</taxon>
        <taxon>Pterygota</taxon>
        <taxon>Neoptera</taxon>
        <taxon>Endopterygota</taxon>
        <taxon>Diptera</taxon>
        <taxon>Nematocera</taxon>
        <taxon>Culicoidea</taxon>
        <taxon>Culicidae</taxon>
        <taxon>Anophelinae</taxon>
        <taxon>Anopheles</taxon>
    </lineage>
</organism>
<reference evidence="2" key="2">
    <citation type="submission" date="2020-05" db="UniProtKB">
        <authorList>
            <consortium name="EnsemblMetazoa"/>
        </authorList>
    </citation>
    <scope>IDENTIFICATION</scope>
</reference>